<keyword evidence="13 15" id="KW-0368">Histidine biosynthesis</keyword>
<evidence type="ECO:0000256" key="13">
    <source>
        <dbReference type="ARBA" id="ARBA00023102"/>
    </source>
</evidence>
<evidence type="ECO:0000313" key="17">
    <source>
        <dbReference type="Proteomes" id="UP000361993"/>
    </source>
</evidence>
<dbReference type="EC" id="3.5.4.19" evidence="15"/>
<dbReference type="UniPathway" id="UPA00031">
    <property type="reaction ID" value="UER00007"/>
</dbReference>
<evidence type="ECO:0000256" key="2">
    <source>
        <dbReference type="ARBA" id="ARBA00001460"/>
    </source>
</evidence>
<dbReference type="FunFam" id="1.10.287.1080:FF:000002">
    <property type="entry name" value="Histidine biosynthesis bifunctional protein HisIE"/>
    <property type="match status" value="1"/>
</dbReference>
<name>A0A1B3X7V6_CAMCO</name>
<dbReference type="FunFam" id="3.10.20.810:FF:000001">
    <property type="entry name" value="Histidine biosynthesis bifunctional protein HisIE"/>
    <property type="match status" value="1"/>
</dbReference>
<keyword evidence="10 15" id="KW-0547">Nucleotide-binding</keyword>
<organism evidence="16 17">
    <name type="scientific">Campylobacter coli</name>
    <dbReference type="NCBI Taxonomy" id="195"/>
    <lineage>
        <taxon>Bacteria</taxon>
        <taxon>Pseudomonadati</taxon>
        <taxon>Campylobacterota</taxon>
        <taxon>Epsilonproteobacteria</taxon>
        <taxon>Campylobacterales</taxon>
        <taxon>Campylobacteraceae</taxon>
        <taxon>Campylobacter</taxon>
    </lineage>
</organism>
<dbReference type="GO" id="GO:0005524">
    <property type="term" value="F:ATP binding"/>
    <property type="evidence" value="ECO:0007669"/>
    <property type="project" value="UniProtKB-KW"/>
</dbReference>
<keyword evidence="11 15" id="KW-0378">Hydrolase</keyword>
<dbReference type="EC" id="3.6.1.31" evidence="15"/>
<comment type="catalytic activity">
    <reaction evidence="1 15">
        <text>1-(5-phospho-beta-D-ribosyl)-5'-AMP + H2O = 1-(5-phospho-beta-D-ribosyl)-5-[(5-phospho-beta-D-ribosylamino)methylideneamino]imidazole-4-carboxamide</text>
        <dbReference type="Rhea" id="RHEA:20049"/>
        <dbReference type="ChEBI" id="CHEBI:15377"/>
        <dbReference type="ChEBI" id="CHEBI:58435"/>
        <dbReference type="ChEBI" id="CHEBI:59457"/>
        <dbReference type="EC" id="3.5.4.19"/>
    </reaction>
</comment>
<comment type="similarity">
    <text evidence="7 15">In the N-terminal section; belongs to the PRA-CH family.</text>
</comment>
<comment type="pathway">
    <text evidence="4 15">Amino-acid biosynthesis; L-histidine biosynthesis; L-histidine from 5-phospho-alpha-D-ribose 1-diphosphate: step 3/9.</text>
</comment>
<dbReference type="SUPFAM" id="SSF101386">
    <property type="entry name" value="all-alpha NTP pyrophosphatases"/>
    <property type="match status" value="1"/>
</dbReference>
<keyword evidence="12 15" id="KW-0067">ATP-binding</keyword>
<dbReference type="Gene3D" id="1.10.287.1080">
    <property type="entry name" value="MazG-like"/>
    <property type="match status" value="1"/>
</dbReference>
<keyword evidence="14 15" id="KW-0511">Multifunctional enzyme</keyword>
<dbReference type="NCBIfam" id="NF000768">
    <property type="entry name" value="PRK00051.1"/>
    <property type="match status" value="1"/>
</dbReference>
<feature type="region of interest" description="Phosphoribosyl-ATP pyrophosphohydrolase" evidence="15">
    <location>
        <begin position="118"/>
        <end position="207"/>
    </location>
</feature>
<dbReference type="STRING" id="195.ATE51_00340"/>
<evidence type="ECO:0000256" key="9">
    <source>
        <dbReference type="ARBA" id="ARBA00022605"/>
    </source>
</evidence>
<evidence type="ECO:0000256" key="12">
    <source>
        <dbReference type="ARBA" id="ARBA00022840"/>
    </source>
</evidence>
<sequence>MQNFQNLNEKINWQKVNGLIPVIIQDAKSCEVLMLGFMDEKALEKSLESKKVVFFSRTKNRLWMKGEESGNFLNIVDLSLDCDNDTLLILVDPIGATCHIGNISCFENVSKNADFVFLARLEKLINSRKNADENTSYTTKLFKKGTKRIAQKVGEEGVETALAATVKDKDELICEAADLMYHLSVLLADANLSFSDVIAKLKERHKE</sequence>
<dbReference type="InterPro" id="IPR038019">
    <property type="entry name" value="PRib_AMP_CycHydrolase_sf"/>
</dbReference>
<evidence type="ECO:0000256" key="1">
    <source>
        <dbReference type="ARBA" id="ARBA00000024"/>
    </source>
</evidence>
<evidence type="ECO:0000256" key="11">
    <source>
        <dbReference type="ARBA" id="ARBA00022801"/>
    </source>
</evidence>
<evidence type="ECO:0000256" key="4">
    <source>
        <dbReference type="ARBA" id="ARBA00005169"/>
    </source>
</evidence>
<evidence type="ECO:0000256" key="14">
    <source>
        <dbReference type="ARBA" id="ARBA00023268"/>
    </source>
</evidence>
<dbReference type="GO" id="GO:0004636">
    <property type="term" value="F:phosphoribosyl-ATP diphosphatase activity"/>
    <property type="evidence" value="ECO:0007669"/>
    <property type="project" value="UniProtKB-UniRule"/>
</dbReference>
<keyword evidence="9 15" id="KW-0028">Amino-acid biosynthesis</keyword>
<evidence type="ECO:0000256" key="3">
    <source>
        <dbReference type="ARBA" id="ARBA00004496"/>
    </source>
</evidence>
<evidence type="ECO:0000313" key="16">
    <source>
        <dbReference type="EMBL" id="EAK1509690.1"/>
    </source>
</evidence>
<dbReference type="InterPro" id="IPR008179">
    <property type="entry name" value="HisE"/>
</dbReference>
<dbReference type="PANTHER" id="PTHR42945">
    <property type="entry name" value="HISTIDINE BIOSYNTHESIS BIFUNCTIONAL PROTEIN"/>
    <property type="match status" value="1"/>
</dbReference>
<dbReference type="HAMAP" id="MF_01020">
    <property type="entry name" value="HisE"/>
    <property type="match status" value="1"/>
</dbReference>
<evidence type="ECO:0000256" key="7">
    <source>
        <dbReference type="ARBA" id="ARBA00008299"/>
    </source>
</evidence>
<comment type="pathway">
    <text evidence="5 15">Amino-acid biosynthesis; L-histidine biosynthesis; L-histidine from 5-phospho-alpha-D-ribose 1-diphosphate: step 2/9.</text>
</comment>
<dbReference type="OrthoDB" id="9795769at2"/>
<dbReference type="Gene3D" id="3.10.20.810">
    <property type="entry name" value="Phosphoribosyl-AMP cyclohydrolase"/>
    <property type="match status" value="1"/>
</dbReference>
<dbReference type="HAMAP" id="MF_01019">
    <property type="entry name" value="HisIE"/>
    <property type="match status" value="1"/>
</dbReference>
<reference evidence="16 17" key="1">
    <citation type="submission" date="2018-05" db="EMBL/GenBank/DDBJ databases">
        <authorList>
            <consortium name="GenomeTrakr network: Whole genome sequencing for foodborne pathogen traceback"/>
        </authorList>
    </citation>
    <scope>NUCLEOTIDE SEQUENCE [LARGE SCALE GENOMIC DNA]</scope>
    <source>
        <strain evidence="16 17">NC_C6016</strain>
    </source>
</reference>
<dbReference type="PANTHER" id="PTHR42945:SF9">
    <property type="entry name" value="HISTIDINE BIOSYNTHESIS BIFUNCTIONAL PROTEIN HISIE"/>
    <property type="match status" value="1"/>
</dbReference>
<dbReference type="InterPro" id="IPR021130">
    <property type="entry name" value="PRib-ATP_PPHydrolase-like"/>
</dbReference>
<evidence type="ECO:0000256" key="15">
    <source>
        <dbReference type="HAMAP-Rule" id="MF_01019"/>
    </source>
</evidence>
<dbReference type="NCBIfam" id="TIGR03188">
    <property type="entry name" value="histidine_hisI"/>
    <property type="match status" value="1"/>
</dbReference>
<dbReference type="Pfam" id="PF01503">
    <property type="entry name" value="PRA-PH"/>
    <property type="match status" value="1"/>
</dbReference>
<feature type="region of interest" description="Phosphoribosyl-AMP cyclohydrolase" evidence="15">
    <location>
        <begin position="1"/>
        <end position="117"/>
    </location>
</feature>
<dbReference type="EMBL" id="AACDUL010000008">
    <property type="protein sequence ID" value="EAK1509690.1"/>
    <property type="molecule type" value="Genomic_DNA"/>
</dbReference>
<dbReference type="GO" id="GO:0000105">
    <property type="term" value="P:L-histidine biosynthetic process"/>
    <property type="evidence" value="ECO:0007669"/>
    <property type="project" value="UniProtKB-UniRule"/>
</dbReference>
<accession>A0A1B3X7V6</accession>
<dbReference type="SUPFAM" id="SSF141734">
    <property type="entry name" value="HisI-like"/>
    <property type="match status" value="1"/>
</dbReference>
<evidence type="ECO:0000256" key="5">
    <source>
        <dbReference type="ARBA" id="ARBA00005204"/>
    </source>
</evidence>
<comment type="subcellular location">
    <subcellularLocation>
        <location evidence="3 15">Cytoplasm</location>
    </subcellularLocation>
</comment>
<dbReference type="InterPro" id="IPR002496">
    <property type="entry name" value="PRib_AMP_CycHydrolase_dom"/>
</dbReference>
<evidence type="ECO:0000256" key="10">
    <source>
        <dbReference type="ARBA" id="ARBA00022741"/>
    </source>
</evidence>
<protein>
    <recommendedName>
        <fullName evidence="15">Histidine biosynthesis bifunctional protein HisIE</fullName>
    </recommendedName>
    <domain>
        <recommendedName>
            <fullName evidence="15">Phosphoribosyl-AMP cyclohydrolase</fullName>
            <shortName evidence="15">PRA-CH</shortName>
            <ecNumber evidence="15">3.5.4.19</ecNumber>
        </recommendedName>
    </domain>
    <domain>
        <recommendedName>
            <fullName evidence="15">Phosphoribosyl-ATP pyrophosphatase</fullName>
            <shortName evidence="15">PRA-PH</shortName>
            <ecNumber evidence="15">3.6.1.31</ecNumber>
        </recommendedName>
    </domain>
</protein>
<dbReference type="RefSeq" id="WP_002788583.1">
    <property type="nucleotide sequence ID" value="NZ_BDRY01000015.1"/>
</dbReference>
<dbReference type="NCBIfam" id="NF002747">
    <property type="entry name" value="PRK02759.1"/>
    <property type="match status" value="1"/>
</dbReference>
<evidence type="ECO:0000256" key="8">
    <source>
        <dbReference type="ARBA" id="ARBA00022490"/>
    </source>
</evidence>
<comment type="similarity">
    <text evidence="6 15">In the C-terminal section; belongs to the PRA-PH family.</text>
</comment>
<keyword evidence="8 15" id="KW-0963">Cytoplasm</keyword>
<proteinExistence type="inferred from homology"/>
<evidence type="ECO:0000256" key="6">
    <source>
        <dbReference type="ARBA" id="ARBA00007731"/>
    </source>
</evidence>
<dbReference type="GO" id="GO:0004635">
    <property type="term" value="F:phosphoribosyl-AMP cyclohydrolase activity"/>
    <property type="evidence" value="ECO:0007669"/>
    <property type="project" value="UniProtKB-UniRule"/>
</dbReference>
<dbReference type="Proteomes" id="UP000361993">
    <property type="component" value="Unassembled WGS sequence"/>
</dbReference>
<dbReference type="InterPro" id="IPR023019">
    <property type="entry name" value="His_synth_HisIE"/>
</dbReference>
<dbReference type="GO" id="GO:0005737">
    <property type="term" value="C:cytoplasm"/>
    <property type="evidence" value="ECO:0007669"/>
    <property type="project" value="UniProtKB-SubCell"/>
</dbReference>
<comment type="caution">
    <text evidence="16">The sequence shown here is derived from an EMBL/GenBank/DDBJ whole genome shotgun (WGS) entry which is preliminary data.</text>
</comment>
<comment type="catalytic activity">
    <reaction evidence="2 15">
        <text>1-(5-phospho-beta-D-ribosyl)-ATP + H2O = 1-(5-phospho-beta-D-ribosyl)-5'-AMP + diphosphate + H(+)</text>
        <dbReference type="Rhea" id="RHEA:22828"/>
        <dbReference type="ChEBI" id="CHEBI:15377"/>
        <dbReference type="ChEBI" id="CHEBI:15378"/>
        <dbReference type="ChEBI" id="CHEBI:33019"/>
        <dbReference type="ChEBI" id="CHEBI:59457"/>
        <dbReference type="ChEBI" id="CHEBI:73183"/>
        <dbReference type="EC" id="3.6.1.31"/>
    </reaction>
</comment>
<gene>
    <name evidence="15" type="primary">hisI</name>
    <name evidence="15" type="synonym">hisIE</name>
    <name evidence="16" type="ORF">CJD00_05345</name>
</gene>
<dbReference type="AlphaFoldDB" id="A0A1B3X7V6"/>
<dbReference type="Pfam" id="PF01502">
    <property type="entry name" value="PRA-CH"/>
    <property type="match status" value="1"/>
</dbReference>
<dbReference type="CDD" id="cd11534">
    <property type="entry name" value="NTP-PPase_HisIE_like"/>
    <property type="match status" value="1"/>
</dbReference>